<feature type="compositionally biased region" description="Low complexity" evidence="1">
    <location>
        <begin position="1"/>
        <end position="14"/>
    </location>
</feature>
<proteinExistence type="predicted"/>
<dbReference type="AlphaFoldDB" id="A0AAN7BI13"/>
<accession>A0AAN7BI13</accession>
<evidence type="ECO:0000313" key="3">
    <source>
        <dbReference type="EMBL" id="KAK4223751.1"/>
    </source>
</evidence>
<feature type="non-terminal residue" evidence="3">
    <location>
        <position position="328"/>
    </location>
</feature>
<evidence type="ECO:0000256" key="1">
    <source>
        <dbReference type="SAM" id="MobiDB-lite"/>
    </source>
</evidence>
<dbReference type="EMBL" id="MU865416">
    <property type="protein sequence ID" value="KAK4223751.1"/>
    <property type="molecule type" value="Genomic_DNA"/>
</dbReference>
<gene>
    <name evidence="3" type="ORF">QBC38DRAFT_459048</name>
</gene>
<keyword evidence="4" id="KW-1185">Reference proteome</keyword>
<dbReference type="PANTHER" id="PTHR34502:SF5">
    <property type="entry name" value="DUF6594 DOMAIN-CONTAINING PROTEIN"/>
    <property type="match status" value="1"/>
</dbReference>
<dbReference type="PANTHER" id="PTHR34502">
    <property type="entry name" value="DUF6594 DOMAIN-CONTAINING PROTEIN-RELATED"/>
    <property type="match status" value="1"/>
</dbReference>
<organism evidence="3 4">
    <name type="scientific">Podospora fimiseda</name>
    <dbReference type="NCBI Taxonomy" id="252190"/>
    <lineage>
        <taxon>Eukaryota</taxon>
        <taxon>Fungi</taxon>
        <taxon>Dikarya</taxon>
        <taxon>Ascomycota</taxon>
        <taxon>Pezizomycotina</taxon>
        <taxon>Sordariomycetes</taxon>
        <taxon>Sordariomycetidae</taxon>
        <taxon>Sordariales</taxon>
        <taxon>Podosporaceae</taxon>
        <taxon>Podospora</taxon>
    </lineage>
</organism>
<dbReference type="InterPro" id="IPR046529">
    <property type="entry name" value="DUF6594"/>
</dbReference>
<sequence length="328" mass="37170">MASSSASAGAAGSGQSNQPTEPLPAQEPSVHDHGNYGWPLLAKLMSTKPEYEAFGLFEDLHIKNLLYYQVELSCIQQDLAGQERADLMLSKDIAQNDENEFYTFADKMIGSETEQWGHVVRLRRILKEYDDVLLRYAQVSNLPKPTSKIISTLVQWLMAPMVGNSTVRGRGSEVWRNLNERATPEPSTADLIIDLFEMNHSSIRTDLVAPRKKMSEFTKRQRRNLDVERAEVNLISQERRTVEEPELKDLRLDYIIGPVYIGKSLFDFISKSVTFTTCMLPIVAVAILFDVDTLPRQIALIVTRHPMTESLTVCQDNKQDNKQAKKPQ</sequence>
<dbReference type="Proteomes" id="UP001301958">
    <property type="component" value="Unassembled WGS sequence"/>
</dbReference>
<feature type="region of interest" description="Disordered" evidence="1">
    <location>
        <begin position="1"/>
        <end position="30"/>
    </location>
</feature>
<evidence type="ECO:0000313" key="4">
    <source>
        <dbReference type="Proteomes" id="UP001301958"/>
    </source>
</evidence>
<feature type="domain" description="DUF6594" evidence="2">
    <location>
        <begin position="38"/>
        <end position="302"/>
    </location>
</feature>
<evidence type="ECO:0000259" key="2">
    <source>
        <dbReference type="Pfam" id="PF20237"/>
    </source>
</evidence>
<protein>
    <recommendedName>
        <fullName evidence="2">DUF6594 domain-containing protein</fullName>
    </recommendedName>
</protein>
<comment type="caution">
    <text evidence="3">The sequence shown here is derived from an EMBL/GenBank/DDBJ whole genome shotgun (WGS) entry which is preliminary data.</text>
</comment>
<dbReference type="Pfam" id="PF20237">
    <property type="entry name" value="DUF6594"/>
    <property type="match status" value="1"/>
</dbReference>
<reference evidence="3" key="2">
    <citation type="submission" date="2023-05" db="EMBL/GenBank/DDBJ databases">
        <authorList>
            <consortium name="Lawrence Berkeley National Laboratory"/>
            <person name="Steindorff A."/>
            <person name="Hensen N."/>
            <person name="Bonometti L."/>
            <person name="Westerberg I."/>
            <person name="Brannstrom I.O."/>
            <person name="Guillou S."/>
            <person name="Cros-Aarteil S."/>
            <person name="Calhoun S."/>
            <person name="Haridas S."/>
            <person name="Kuo A."/>
            <person name="Mondo S."/>
            <person name="Pangilinan J."/>
            <person name="Riley R."/>
            <person name="Labutti K."/>
            <person name="Andreopoulos B."/>
            <person name="Lipzen A."/>
            <person name="Chen C."/>
            <person name="Yanf M."/>
            <person name="Daum C."/>
            <person name="Ng V."/>
            <person name="Clum A."/>
            <person name="Ohm R."/>
            <person name="Martin F."/>
            <person name="Silar P."/>
            <person name="Natvig D."/>
            <person name="Lalanne C."/>
            <person name="Gautier V."/>
            <person name="Ament-Velasquez S.L."/>
            <person name="Kruys A."/>
            <person name="Hutchinson M.I."/>
            <person name="Powell A.J."/>
            <person name="Barry K."/>
            <person name="Miller A.N."/>
            <person name="Grigoriev I.V."/>
            <person name="Debuchy R."/>
            <person name="Gladieux P."/>
            <person name="Thoren M.H."/>
            <person name="Johannesson H."/>
        </authorList>
    </citation>
    <scope>NUCLEOTIDE SEQUENCE</scope>
    <source>
        <strain evidence="3">CBS 990.96</strain>
    </source>
</reference>
<reference evidence="3" key="1">
    <citation type="journal article" date="2023" name="Mol. Phylogenet. Evol.">
        <title>Genome-scale phylogeny and comparative genomics of the fungal order Sordariales.</title>
        <authorList>
            <person name="Hensen N."/>
            <person name="Bonometti L."/>
            <person name="Westerberg I."/>
            <person name="Brannstrom I.O."/>
            <person name="Guillou S."/>
            <person name="Cros-Aarteil S."/>
            <person name="Calhoun S."/>
            <person name="Haridas S."/>
            <person name="Kuo A."/>
            <person name="Mondo S."/>
            <person name="Pangilinan J."/>
            <person name="Riley R."/>
            <person name="LaButti K."/>
            <person name="Andreopoulos B."/>
            <person name="Lipzen A."/>
            <person name="Chen C."/>
            <person name="Yan M."/>
            <person name="Daum C."/>
            <person name="Ng V."/>
            <person name="Clum A."/>
            <person name="Steindorff A."/>
            <person name="Ohm R.A."/>
            <person name="Martin F."/>
            <person name="Silar P."/>
            <person name="Natvig D.O."/>
            <person name="Lalanne C."/>
            <person name="Gautier V."/>
            <person name="Ament-Velasquez S.L."/>
            <person name="Kruys A."/>
            <person name="Hutchinson M.I."/>
            <person name="Powell A.J."/>
            <person name="Barry K."/>
            <person name="Miller A.N."/>
            <person name="Grigoriev I.V."/>
            <person name="Debuchy R."/>
            <person name="Gladieux P."/>
            <person name="Hiltunen Thoren M."/>
            <person name="Johannesson H."/>
        </authorList>
    </citation>
    <scope>NUCLEOTIDE SEQUENCE</scope>
    <source>
        <strain evidence="3">CBS 990.96</strain>
    </source>
</reference>
<name>A0AAN7BI13_9PEZI</name>